<keyword evidence="4" id="KW-0378">Hydrolase</keyword>
<evidence type="ECO:0000256" key="2">
    <source>
        <dbReference type="ARBA" id="ARBA00022759"/>
    </source>
</evidence>
<dbReference type="REBASE" id="21657">
    <property type="entry name" value="V.CacDORF1414P"/>
</dbReference>
<dbReference type="Pfam" id="PF03852">
    <property type="entry name" value="Vsr"/>
    <property type="match status" value="1"/>
</dbReference>
<dbReference type="Gene3D" id="3.40.960.10">
    <property type="entry name" value="VSR Endonuclease"/>
    <property type="match status" value="1"/>
</dbReference>
<gene>
    <name evidence="7" type="ordered locus">Caci_1415</name>
</gene>
<dbReference type="Proteomes" id="UP000000851">
    <property type="component" value="Chromosome"/>
</dbReference>
<name>C7Q8S3_CATAD</name>
<evidence type="ECO:0000256" key="3">
    <source>
        <dbReference type="ARBA" id="ARBA00022763"/>
    </source>
</evidence>
<organism evidence="7 8">
    <name type="scientific">Catenulispora acidiphila (strain DSM 44928 / JCM 14897 / NBRC 102108 / NRRL B-24433 / ID139908)</name>
    <dbReference type="NCBI Taxonomy" id="479433"/>
    <lineage>
        <taxon>Bacteria</taxon>
        <taxon>Bacillati</taxon>
        <taxon>Actinomycetota</taxon>
        <taxon>Actinomycetes</taxon>
        <taxon>Catenulisporales</taxon>
        <taxon>Catenulisporaceae</taxon>
        <taxon>Catenulispora</taxon>
    </lineage>
</organism>
<dbReference type="NCBIfam" id="TIGR00632">
    <property type="entry name" value="vsr"/>
    <property type="match status" value="1"/>
</dbReference>
<proteinExistence type="inferred from homology"/>
<dbReference type="GO" id="GO:0016787">
    <property type="term" value="F:hydrolase activity"/>
    <property type="evidence" value="ECO:0007669"/>
    <property type="project" value="UniProtKB-KW"/>
</dbReference>
<keyword evidence="1" id="KW-0540">Nuclease</keyword>
<accession>C7Q8S3</accession>
<dbReference type="STRING" id="479433.Caci_1415"/>
<keyword evidence="3" id="KW-0227">DNA damage</keyword>
<dbReference type="SUPFAM" id="SSF52980">
    <property type="entry name" value="Restriction endonuclease-like"/>
    <property type="match status" value="1"/>
</dbReference>
<evidence type="ECO:0000256" key="5">
    <source>
        <dbReference type="ARBA" id="ARBA00023204"/>
    </source>
</evidence>
<evidence type="ECO:0000256" key="1">
    <source>
        <dbReference type="ARBA" id="ARBA00022722"/>
    </source>
</evidence>
<dbReference type="GO" id="GO:0004519">
    <property type="term" value="F:endonuclease activity"/>
    <property type="evidence" value="ECO:0007669"/>
    <property type="project" value="UniProtKB-KW"/>
</dbReference>
<dbReference type="EMBL" id="CP001700">
    <property type="protein sequence ID" value="ACU70338.1"/>
    <property type="molecule type" value="Genomic_DNA"/>
</dbReference>
<dbReference type="HOGENOM" id="CLU_111913_2_1_11"/>
<dbReference type="InterPro" id="IPR011335">
    <property type="entry name" value="Restrct_endonuc-II-like"/>
</dbReference>
<evidence type="ECO:0000256" key="4">
    <source>
        <dbReference type="ARBA" id="ARBA00022801"/>
    </source>
</evidence>
<dbReference type="GO" id="GO:0006298">
    <property type="term" value="P:mismatch repair"/>
    <property type="evidence" value="ECO:0007669"/>
    <property type="project" value="InterPro"/>
</dbReference>
<reference evidence="7 8" key="1">
    <citation type="journal article" date="2009" name="Stand. Genomic Sci.">
        <title>Complete genome sequence of Catenulispora acidiphila type strain (ID 139908).</title>
        <authorList>
            <person name="Copeland A."/>
            <person name="Lapidus A."/>
            <person name="Glavina Del Rio T."/>
            <person name="Nolan M."/>
            <person name="Lucas S."/>
            <person name="Chen F."/>
            <person name="Tice H."/>
            <person name="Cheng J.F."/>
            <person name="Bruce D."/>
            <person name="Goodwin L."/>
            <person name="Pitluck S."/>
            <person name="Mikhailova N."/>
            <person name="Pati A."/>
            <person name="Ivanova N."/>
            <person name="Mavromatis K."/>
            <person name="Chen A."/>
            <person name="Palaniappan K."/>
            <person name="Chain P."/>
            <person name="Land M."/>
            <person name="Hauser L."/>
            <person name="Chang Y.J."/>
            <person name="Jeffries C.D."/>
            <person name="Chertkov O."/>
            <person name="Brettin T."/>
            <person name="Detter J.C."/>
            <person name="Han C."/>
            <person name="Ali Z."/>
            <person name="Tindall B.J."/>
            <person name="Goker M."/>
            <person name="Bristow J."/>
            <person name="Eisen J.A."/>
            <person name="Markowitz V."/>
            <person name="Hugenholtz P."/>
            <person name="Kyrpides N.C."/>
            <person name="Klenk H.P."/>
        </authorList>
    </citation>
    <scope>NUCLEOTIDE SEQUENCE [LARGE SCALE GENOMIC DNA]</scope>
    <source>
        <strain evidence="8">DSM 44928 / JCM 14897 / NBRC 102108 / NRRL B-24433 / ID139908</strain>
    </source>
</reference>
<dbReference type="InParanoid" id="C7Q8S3"/>
<evidence type="ECO:0000313" key="8">
    <source>
        <dbReference type="Proteomes" id="UP000000851"/>
    </source>
</evidence>
<sequence>MQGNRGRDTRPEIAVRSALHRAGLRYRVNFRPLTELRRTADIVFTKAKVAVFIDGCFWHGCPEHHRASHVNASYWKEKIATNKARDADTERRLQVAGWTVIRAWEHEAPDAVADRVIATVRIQM</sequence>
<evidence type="ECO:0000313" key="7">
    <source>
        <dbReference type="EMBL" id="ACU70338.1"/>
    </source>
</evidence>
<protein>
    <submittedName>
        <fullName evidence="7">DNA mismatch endonuclease Vsr</fullName>
    </submittedName>
</protein>
<dbReference type="AlphaFoldDB" id="C7Q8S3"/>
<keyword evidence="5" id="KW-0234">DNA repair</keyword>
<keyword evidence="2 7" id="KW-0255">Endonuclease</keyword>
<comment type="similarity">
    <text evidence="6">Belongs to the Vsr family.</text>
</comment>
<evidence type="ECO:0000256" key="6">
    <source>
        <dbReference type="ARBA" id="ARBA00029466"/>
    </source>
</evidence>
<dbReference type="eggNOG" id="COG3727">
    <property type="taxonomic scope" value="Bacteria"/>
</dbReference>
<dbReference type="CDD" id="cd00221">
    <property type="entry name" value="Vsr"/>
    <property type="match status" value="1"/>
</dbReference>
<dbReference type="InterPro" id="IPR004603">
    <property type="entry name" value="DNA_mismatch_endonuc_vsr"/>
</dbReference>
<dbReference type="KEGG" id="cai:Caci_1415"/>
<keyword evidence="8" id="KW-1185">Reference proteome</keyword>